<dbReference type="Proteomes" id="UP000736787">
    <property type="component" value="Unassembled WGS sequence"/>
</dbReference>
<protein>
    <submittedName>
        <fullName evidence="3">Uncharacterized protein</fullName>
    </submittedName>
</protein>
<name>A0A8T1JZD3_9STRA</name>
<evidence type="ECO:0000313" key="2">
    <source>
        <dbReference type="EMBL" id="KAG2914104.1"/>
    </source>
</evidence>
<feature type="region of interest" description="Disordered" evidence="1">
    <location>
        <begin position="1"/>
        <end position="30"/>
    </location>
</feature>
<gene>
    <name evidence="2" type="ORF">PC117_g18429</name>
    <name evidence="3" type="ORF">PC118_g17768</name>
</gene>
<feature type="compositionally biased region" description="Polar residues" evidence="1">
    <location>
        <begin position="15"/>
        <end position="30"/>
    </location>
</feature>
<accession>A0A8T1JZD3</accession>
<dbReference type="Proteomes" id="UP000697107">
    <property type="component" value="Unassembled WGS sequence"/>
</dbReference>
<evidence type="ECO:0000313" key="3">
    <source>
        <dbReference type="EMBL" id="KAG2968845.1"/>
    </source>
</evidence>
<evidence type="ECO:0000313" key="4">
    <source>
        <dbReference type="Proteomes" id="UP000697107"/>
    </source>
</evidence>
<proteinExistence type="predicted"/>
<dbReference type="EMBL" id="RCML01000829">
    <property type="protein sequence ID" value="KAG2968845.1"/>
    <property type="molecule type" value="Genomic_DNA"/>
</dbReference>
<dbReference type="EMBL" id="RCMK01000744">
    <property type="protein sequence ID" value="KAG2914104.1"/>
    <property type="molecule type" value="Genomic_DNA"/>
</dbReference>
<evidence type="ECO:0000256" key="1">
    <source>
        <dbReference type="SAM" id="MobiDB-lite"/>
    </source>
</evidence>
<comment type="caution">
    <text evidence="3">The sequence shown here is derived from an EMBL/GenBank/DDBJ whole genome shotgun (WGS) entry which is preliminary data.</text>
</comment>
<dbReference type="AlphaFoldDB" id="A0A8T1JZD3"/>
<reference evidence="3" key="1">
    <citation type="submission" date="2018-10" db="EMBL/GenBank/DDBJ databases">
        <title>Effector identification in a new, highly contiguous assembly of the strawberry crown rot pathogen Phytophthora cactorum.</title>
        <authorList>
            <person name="Armitage A.D."/>
            <person name="Nellist C.F."/>
            <person name="Bates H."/>
            <person name="Vickerstaff R.J."/>
            <person name="Harrison R.J."/>
        </authorList>
    </citation>
    <scope>NUCLEOTIDE SEQUENCE</scope>
    <source>
        <strain evidence="2">4040</strain>
        <strain evidence="3">P415</strain>
    </source>
</reference>
<organism evidence="3 4">
    <name type="scientific">Phytophthora cactorum</name>
    <dbReference type="NCBI Taxonomy" id="29920"/>
    <lineage>
        <taxon>Eukaryota</taxon>
        <taxon>Sar</taxon>
        <taxon>Stramenopiles</taxon>
        <taxon>Oomycota</taxon>
        <taxon>Peronosporomycetes</taxon>
        <taxon>Peronosporales</taxon>
        <taxon>Peronosporaceae</taxon>
        <taxon>Phytophthora</taxon>
    </lineage>
</organism>
<sequence length="46" mass="5006">MYADTSEIPMYADTSELSTNTSSSADETCSDTSENFVWCSDISEIA</sequence>